<protein>
    <submittedName>
        <fullName evidence="4">Class II aldolase/adducin family protein</fullName>
    </submittedName>
</protein>
<dbReference type="SMART" id="SM01007">
    <property type="entry name" value="Aldolase_II"/>
    <property type="match status" value="1"/>
</dbReference>
<proteinExistence type="predicted"/>
<dbReference type="Proteomes" id="UP000001915">
    <property type="component" value="Chromosome"/>
</dbReference>
<sequence>MISQLNEYRKLLSNDIIKTCLRMQKDGINQGTSGNVSVRFENGMLITPSSMPYDTMKAENIVFVDENGKSEEGKRPSSEWRFHLSILKDNPDFNCVIHSHSIYSTVVSIMGVDYIPAIHYMIAVAGGKIIPCAEYATYGTEELCNNISKAMKGYKACIMKNHGLVVSDSTIEKAYGVLVEVENISREFVELSKIGKYNVLSDEDMDIILKKFGNYGLNAQK</sequence>
<dbReference type="EMBL" id="CP001959">
    <property type="protein sequence ID" value="ADG72552.1"/>
    <property type="molecule type" value="Genomic_DNA"/>
</dbReference>
<keyword evidence="2" id="KW-0456">Lyase</keyword>
<dbReference type="AlphaFoldDB" id="D5U5S5"/>
<dbReference type="SUPFAM" id="SSF53639">
    <property type="entry name" value="AraD/HMP-PK domain-like"/>
    <property type="match status" value="1"/>
</dbReference>
<gene>
    <name evidence="4" type="ordered locus">Bmur_2482</name>
</gene>
<dbReference type="STRING" id="526224.Bmur_2482"/>
<keyword evidence="1" id="KW-0479">Metal-binding</keyword>
<evidence type="ECO:0000259" key="3">
    <source>
        <dbReference type="SMART" id="SM01007"/>
    </source>
</evidence>
<name>D5U5S5_BRAM5</name>
<dbReference type="InterPro" id="IPR050197">
    <property type="entry name" value="Aldolase_class_II_sugar_metab"/>
</dbReference>
<dbReference type="Gene3D" id="3.40.225.10">
    <property type="entry name" value="Class II aldolase/adducin N-terminal domain"/>
    <property type="match status" value="1"/>
</dbReference>
<evidence type="ECO:0000313" key="5">
    <source>
        <dbReference type="Proteomes" id="UP000001915"/>
    </source>
</evidence>
<dbReference type="HOGENOM" id="CLU_006033_3_0_12"/>
<dbReference type="eggNOG" id="COG0235">
    <property type="taxonomic scope" value="Bacteria"/>
</dbReference>
<dbReference type="RefSeq" id="WP_013114890.1">
    <property type="nucleotide sequence ID" value="NC_014150.1"/>
</dbReference>
<dbReference type="InterPro" id="IPR036409">
    <property type="entry name" value="Aldolase_II/adducin_N_sf"/>
</dbReference>
<dbReference type="PANTHER" id="PTHR22789">
    <property type="entry name" value="FUCULOSE PHOSPHATE ALDOLASE"/>
    <property type="match status" value="1"/>
</dbReference>
<evidence type="ECO:0000256" key="1">
    <source>
        <dbReference type="ARBA" id="ARBA00022723"/>
    </source>
</evidence>
<evidence type="ECO:0000256" key="2">
    <source>
        <dbReference type="ARBA" id="ARBA00023239"/>
    </source>
</evidence>
<dbReference type="GO" id="GO:0046872">
    <property type="term" value="F:metal ion binding"/>
    <property type="evidence" value="ECO:0007669"/>
    <property type="project" value="UniProtKB-KW"/>
</dbReference>
<dbReference type="InterPro" id="IPR001303">
    <property type="entry name" value="Aldolase_II/adducin_N"/>
</dbReference>
<dbReference type="PANTHER" id="PTHR22789:SF0">
    <property type="entry name" value="3-OXO-TETRONATE 4-PHOSPHATE DECARBOXYLASE-RELATED"/>
    <property type="match status" value="1"/>
</dbReference>
<feature type="domain" description="Class II aldolase/adducin N-terminal" evidence="3">
    <location>
        <begin position="14"/>
        <end position="189"/>
    </location>
</feature>
<reference evidence="4 5" key="1">
    <citation type="journal article" date="2010" name="Stand. Genomic Sci.">
        <title>Complete genome sequence of Brachyspira murdochii type strain (56-150).</title>
        <authorList>
            <person name="Pati A."/>
            <person name="Sikorski J."/>
            <person name="Gronow S."/>
            <person name="Munk C."/>
            <person name="Lapidus A."/>
            <person name="Copeland A."/>
            <person name="Glavina Del Tio T."/>
            <person name="Nolan M."/>
            <person name="Lucas S."/>
            <person name="Chen F."/>
            <person name="Tice H."/>
            <person name="Cheng J.F."/>
            <person name="Han C."/>
            <person name="Detter J.C."/>
            <person name="Bruce D."/>
            <person name="Tapia R."/>
            <person name="Goodwin L."/>
            <person name="Pitluck S."/>
            <person name="Liolios K."/>
            <person name="Ivanova N."/>
            <person name="Mavromatis K."/>
            <person name="Mikhailova N."/>
            <person name="Chen A."/>
            <person name="Palaniappan K."/>
            <person name="Land M."/>
            <person name="Hauser L."/>
            <person name="Chang Y.J."/>
            <person name="Jeffries C.D."/>
            <person name="Spring S."/>
            <person name="Rohde M."/>
            <person name="Goker M."/>
            <person name="Bristow J."/>
            <person name="Eisen J.A."/>
            <person name="Markowitz V."/>
            <person name="Hugenholtz P."/>
            <person name="Kyrpides N.C."/>
            <person name="Klenk H.P."/>
        </authorList>
    </citation>
    <scope>NUCLEOTIDE SEQUENCE [LARGE SCALE GENOMIC DNA]</scope>
    <source>
        <strain evidence="5">ATCC 51284 / DSM 12563 / 56-150</strain>
    </source>
</reference>
<organism evidence="4 5">
    <name type="scientific">Brachyspira murdochii (strain ATCC 51284 / DSM 12563 / 56-150)</name>
    <name type="common">Serpulina murdochii</name>
    <dbReference type="NCBI Taxonomy" id="526224"/>
    <lineage>
        <taxon>Bacteria</taxon>
        <taxon>Pseudomonadati</taxon>
        <taxon>Spirochaetota</taxon>
        <taxon>Spirochaetia</taxon>
        <taxon>Brachyspirales</taxon>
        <taxon>Brachyspiraceae</taxon>
        <taxon>Brachyspira</taxon>
    </lineage>
</organism>
<dbReference type="NCBIfam" id="NF005984">
    <property type="entry name" value="PRK08087.1"/>
    <property type="match status" value="1"/>
</dbReference>
<dbReference type="OrthoDB" id="9794581at2"/>
<dbReference type="KEGG" id="brm:Bmur_2482"/>
<accession>D5U5S5</accession>
<dbReference type="GO" id="GO:0016832">
    <property type="term" value="F:aldehyde-lyase activity"/>
    <property type="evidence" value="ECO:0007669"/>
    <property type="project" value="TreeGrafter"/>
</dbReference>
<dbReference type="GO" id="GO:0019323">
    <property type="term" value="P:pentose catabolic process"/>
    <property type="evidence" value="ECO:0007669"/>
    <property type="project" value="TreeGrafter"/>
</dbReference>
<dbReference type="Pfam" id="PF00596">
    <property type="entry name" value="Aldolase_II"/>
    <property type="match status" value="1"/>
</dbReference>
<evidence type="ECO:0000313" key="4">
    <source>
        <dbReference type="EMBL" id="ADG72552.1"/>
    </source>
</evidence>
<dbReference type="GO" id="GO:0005829">
    <property type="term" value="C:cytosol"/>
    <property type="evidence" value="ECO:0007669"/>
    <property type="project" value="TreeGrafter"/>
</dbReference>